<keyword evidence="1" id="KW-0472">Membrane</keyword>
<dbReference type="InterPro" id="IPR011044">
    <property type="entry name" value="Quino_amine_DH_bsu"/>
</dbReference>
<gene>
    <name evidence="2" type="ORF">GCM10009850_013790</name>
</gene>
<comment type="caution">
    <text evidence="2">The sequence shown here is derived from an EMBL/GenBank/DDBJ whole genome shotgun (WGS) entry which is preliminary data.</text>
</comment>
<name>A0ABN3C9F1_9ACTN</name>
<dbReference type="EMBL" id="BAAAQX010000003">
    <property type="protein sequence ID" value="GAA2205921.1"/>
    <property type="molecule type" value="Genomic_DNA"/>
</dbReference>
<dbReference type="InterPro" id="IPR011042">
    <property type="entry name" value="6-blade_b-propeller_TolB-like"/>
</dbReference>
<reference evidence="2 3" key="1">
    <citation type="journal article" date="2019" name="Int. J. Syst. Evol. Microbiol.">
        <title>The Global Catalogue of Microorganisms (GCM) 10K type strain sequencing project: providing services to taxonomists for standard genome sequencing and annotation.</title>
        <authorList>
            <consortium name="The Broad Institute Genomics Platform"/>
            <consortium name="The Broad Institute Genome Sequencing Center for Infectious Disease"/>
            <person name="Wu L."/>
            <person name="Ma J."/>
        </authorList>
    </citation>
    <scope>NUCLEOTIDE SEQUENCE [LARGE SCALE GENOMIC DNA]</scope>
    <source>
        <strain evidence="2 3">JCM 16114</strain>
    </source>
</reference>
<evidence type="ECO:0008006" key="4">
    <source>
        <dbReference type="Google" id="ProtNLM"/>
    </source>
</evidence>
<proteinExistence type="predicted"/>
<dbReference type="RefSeq" id="WP_344471652.1">
    <property type="nucleotide sequence ID" value="NZ_BAAAQX010000003.1"/>
</dbReference>
<keyword evidence="3" id="KW-1185">Reference proteome</keyword>
<dbReference type="Gene3D" id="2.120.10.30">
    <property type="entry name" value="TolB, C-terminal domain"/>
    <property type="match status" value="1"/>
</dbReference>
<sequence length="396" mass="43019">MTWLRDVLVDLAEDSPQVDLAERTIMIRNRRRRTAISLVAAAMVVVTALGATLAARLLPPGPDDAASVTDLPAKGVGPLSHAVKTYCTPKSGPAPEDCRDGEWRLVTRGGKTYRLPDALPSLLPRRMGLRDSPVAISRDGGKIAYYGAKEGTFVVRDLTSGTRTTASAKVPKDWLYSMTRLMLSDDGRFLVFMKNPIFKDPGLIFDLRARAVRELPNGWVPAGLSPDGGTLTLSQYAPRSMLRTIPDLWTTPGDGTSVKLPQDYHFSPLAPDGRSVAVIENVFASDHSCPRPGDLALLDSRTGEKLRSLSVRGMDAGVTSVSLRAWLGPEEVTVLTESVPCNTKAEDQEPDEDYDPPYRTMTAYAVNVVTGQARKLTTYTAQDFRQIVLPGAPGKL</sequence>
<evidence type="ECO:0000313" key="3">
    <source>
        <dbReference type="Proteomes" id="UP001499843"/>
    </source>
</evidence>
<dbReference type="SUPFAM" id="SSF50969">
    <property type="entry name" value="YVTN repeat-like/Quinoprotein amine dehydrogenase"/>
    <property type="match status" value="1"/>
</dbReference>
<protein>
    <recommendedName>
        <fullName evidence="4">WD40 repeat protein</fullName>
    </recommendedName>
</protein>
<feature type="transmembrane region" description="Helical" evidence="1">
    <location>
        <begin position="35"/>
        <end position="58"/>
    </location>
</feature>
<organism evidence="2 3">
    <name type="scientific">Nonomuraea monospora</name>
    <dbReference type="NCBI Taxonomy" id="568818"/>
    <lineage>
        <taxon>Bacteria</taxon>
        <taxon>Bacillati</taxon>
        <taxon>Actinomycetota</taxon>
        <taxon>Actinomycetes</taxon>
        <taxon>Streptosporangiales</taxon>
        <taxon>Streptosporangiaceae</taxon>
        <taxon>Nonomuraea</taxon>
    </lineage>
</organism>
<keyword evidence="1" id="KW-0812">Transmembrane</keyword>
<keyword evidence="1" id="KW-1133">Transmembrane helix</keyword>
<evidence type="ECO:0000313" key="2">
    <source>
        <dbReference type="EMBL" id="GAA2205921.1"/>
    </source>
</evidence>
<accession>A0ABN3C9F1</accession>
<evidence type="ECO:0000256" key="1">
    <source>
        <dbReference type="SAM" id="Phobius"/>
    </source>
</evidence>
<dbReference type="Proteomes" id="UP001499843">
    <property type="component" value="Unassembled WGS sequence"/>
</dbReference>